<protein>
    <submittedName>
        <fullName evidence="4">PspC domain-containing protein</fullName>
    </submittedName>
</protein>
<gene>
    <name evidence="4" type="ORF">E3O44_08885</name>
</gene>
<feature type="region of interest" description="Disordered" evidence="1">
    <location>
        <begin position="220"/>
        <end position="337"/>
    </location>
</feature>
<feature type="transmembrane region" description="Helical" evidence="2">
    <location>
        <begin position="196"/>
        <end position="214"/>
    </location>
</feature>
<accession>A0ABY2ICB0</accession>
<evidence type="ECO:0000313" key="5">
    <source>
        <dbReference type="Proteomes" id="UP000297608"/>
    </source>
</evidence>
<evidence type="ECO:0000256" key="1">
    <source>
        <dbReference type="SAM" id="MobiDB-lite"/>
    </source>
</evidence>
<keyword evidence="2" id="KW-1133">Transmembrane helix</keyword>
<comment type="caution">
    <text evidence="4">The sequence shown here is derived from an EMBL/GenBank/DDBJ whole genome shotgun (WGS) entry which is preliminary data.</text>
</comment>
<dbReference type="EMBL" id="SOFG01000011">
    <property type="protein sequence ID" value="TFB87232.1"/>
    <property type="molecule type" value="Genomic_DNA"/>
</dbReference>
<feature type="compositionally biased region" description="Gly residues" evidence="1">
    <location>
        <begin position="220"/>
        <end position="247"/>
    </location>
</feature>
<keyword evidence="2" id="KW-0812">Transmembrane</keyword>
<reference evidence="4 5" key="1">
    <citation type="submission" date="2019-03" db="EMBL/GenBank/DDBJ databases">
        <title>Genomics of glacier-inhabiting Cryobacterium strains.</title>
        <authorList>
            <person name="Liu Q."/>
            <person name="Xin Y.-H."/>
        </authorList>
    </citation>
    <scope>NUCLEOTIDE SEQUENCE [LARGE SCALE GENOMIC DNA]</scope>
    <source>
        <strain evidence="4 5">MDB2-B</strain>
    </source>
</reference>
<feature type="compositionally biased region" description="Polar residues" evidence="1">
    <location>
        <begin position="292"/>
        <end position="306"/>
    </location>
</feature>
<evidence type="ECO:0000313" key="4">
    <source>
        <dbReference type="EMBL" id="TFB87232.1"/>
    </source>
</evidence>
<organism evidence="4 5">
    <name type="scientific">Cryobacterium algoricola</name>
    <dbReference type="NCBI Taxonomy" id="1259183"/>
    <lineage>
        <taxon>Bacteria</taxon>
        <taxon>Bacillati</taxon>
        <taxon>Actinomycetota</taxon>
        <taxon>Actinomycetes</taxon>
        <taxon>Micrococcales</taxon>
        <taxon>Microbacteriaceae</taxon>
        <taxon>Cryobacterium</taxon>
    </lineage>
</organism>
<evidence type="ECO:0000259" key="3">
    <source>
        <dbReference type="Pfam" id="PF04024"/>
    </source>
</evidence>
<dbReference type="Pfam" id="PF04024">
    <property type="entry name" value="PspC"/>
    <property type="match status" value="1"/>
</dbReference>
<feature type="transmembrane region" description="Helical" evidence="2">
    <location>
        <begin position="403"/>
        <end position="427"/>
    </location>
</feature>
<keyword evidence="2" id="KW-0472">Membrane</keyword>
<keyword evidence="5" id="KW-1185">Reference proteome</keyword>
<sequence>MIRWRGRVIRSVLMSSSKHPEGRPDPVRPDLRVRSGFSPIAARHREWLGEVMTDQPRNPTYPAGPGPSGPDQLTRFFDWIRRSGMVRGADRWFAGVCGAIAGRTGLDPIIVRGIAFVLAVLGAPVLFVYAVGWALLPNALGRIHAEEALRGRFEPAMIGIGAVLLLTIVPFTRGFWWDGPPAAWGMPGWLSTSLSAAWGLAVVAGIVWLVLYLVRRGPGGGGSSRGGNGGYGSGDGTGYSPGPGSGSGERPRPTSGYGSAADAGPTPPAPGAPPAPPAPPAPEATSSAGFAPQSSWTASPSATENPYQADYRNRNGIPQPTPGTYPGASAYPGGPGTPGAPATGAYAANAASATAANQAWQEQNRVRTEQNRAWREQNLAWQERQRQRQAEQAAWRRGRRPSAAVSAITLGVALLAGAIVASVYAHGVWSNSAFVLGLAVALGVAAIGMIVSGIRGRESGALGGLAFLAALTLVALGWMPQGTQFAFAGTHNWAVPSSSAGAPPGYAMFAGTPTVDLTALDNAPARDARTIDVWLGFGVTTLELPSDRPVEVEVNLLAGVVTTGGESRDPERAGVFLRDVRTVNGTDARAVTHVRVWSFAGQVDLTQSGVRVGTAR</sequence>
<feature type="compositionally biased region" description="Pro residues" evidence="1">
    <location>
        <begin position="265"/>
        <end position="282"/>
    </location>
</feature>
<feature type="transmembrane region" description="Helical" evidence="2">
    <location>
        <begin position="461"/>
        <end position="479"/>
    </location>
</feature>
<dbReference type="Proteomes" id="UP000297608">
    <property type="component" value="Unassembled WGS sequence"/>
</dbReference>
<evidence type="ECO:0000256" key="2">
    <source>
        <dbReference type="SAM" id="Phobius"/>
    </source>
</evidence>
<proteinExistence type="predicted"/>
<feature type="transmembrane region" description="Helical" evidence="2">
    <location>
        <begin position="116"/>
        <end position="136"/>
    </location>
</feature>
<name>A0ABY2ICB0_9MICO</name>
<feature type="compositionally biased region" description="Low complexity" evidence="1">
    <location>
        <begin position="253"/>
        <end position="264"/>
    </location>
</feature>
<feature type="domain" description="Phage shock protein PspC N-terminal" evidence="3">
    <location>
        <begin position="88"/>
        <end position="138"/>
    </location>
</feature>
<feature type="transmembrane region" description="Helical" evidence="2">
    <location>
        <begin position="156"/>
        <end position="176"/>
    </location>
</feature>
<dbReference type="InterPro" id="IPR007168">
    <property type="entry name" value="Phageshock_PspC_N"/>
</dbReference>
<feature type="transmembrane region" description="Helical" evidence="2">
    <location>
        <begin position="433"/>
        <end position="454"/>
    </location>
</feature>
<feature type="compositionally biased region" description="Low complexity" evidence="1">
    <location>
        <begin position="322"/>
        <end position="332"/>
    </location>
</feature>